<accession>A0ABY4AMA9</accession>
<keyword evidence="6 11" id="KW-0812">Transmembrane</keyword>
<feature type="transmembrane region" description="Helical" evidence="11">
    <location>
        <begin position="177"/>
        <end position="198"/>
    </location>
</feature>
<dbReference type="Pfam" id="PF02687">
    <property type="entry name" value="FtsX"/>
    <property type="match status" value="1"/>
</dbReference>
<evidence type="ECO:0000256" key="5">
    <source>
        <dbReference type="ARBA" id="ARBA00022618"/>
    </source>
</evidence>
<feature type="transmembrane region" description="Helical" evidence="11">
    <location>
        <begin position="277"/>
        <end position="296"/>
    </location>
</feature>
<evidence type="ECO:0000256" key="3">
    <source>
        <dbReference type="ARBA" id="ARBA00021907"/>
    </source>
</evidence>
<keyword evidence="7 11" id="KW-1133">Transmembrane helix</keyword>
<keyword evidence="9 10" id="KW-0131">Cell cycle</keyword>
<evidence type="ECO:0000259" key="13">
    <source>
        <dbReference type="Pfam" id="PF18075"/>
    </source>
</evidence>
<dbReference type="PANTHER" id="PTHR47755">
    <property type="entry name" value="CELL DIVISION PROTEIN FTSX"/>
    <property type="match status" value="1"/>
</dbReference>
<dbReference type="PANTHER" id="PTHR47755:SF1">
    <property type="entry name" value="CELL DIVISION PROTEIN FTSX"/>
    <property type="match status" value="1"/>
</dbReference>
<feature type="transmembrane region" description="Helical" evidence="11">
    <location>
        <begin position="226"/>
        <end position="249"/>
    </location>
</feature>
<evidence type="ECO:0000256" key="4">
    <source>
        <dbReference type="ARBA" id="ARBA00022475"/>
    </source>
</evidence>
<feature type="domain" description="ABC3 transporter permease C-terminal" evidence="12">
    <location>
        <begin position="181"/>
        <end position="299"/>
    </location>
</feature>
<protein>
    <recommendedName>
        <fullName evidence="3 10">Cell division protein FtsX</fullName>
    </recommendedName>
</protein>
<evidence type="ECO:0000256" key="1">
    <source>
        <dbReference type="ARBA" id="ARBA00004651"/>
    </source>
</evidence>
<reference evidence="14 15" key="1">
    <citation type="submission" date="2020-11" db="EMBL/GenBank/DDBJ databases">
        <title>Algicoccus daihaiensis sp.nov., isolated from Daihai Lake in Inner Mongolia.</title>
        <authorList>
            <person name="Kai J."/>
        </authorList>
    </citation>
    <scope>NUCLEOTIDE SEQUENCE [LARGE SCALE GENOMIC DNA]</scope>
    <source>
        <strain evidence="15">f23</strain>
    </source>
</reference>
<comment type="subcellular location">
    <subcellularLocation>
        <location evidence="10">Cell inner membrane</location>
    </subcellularLocation>
    <subcellularLocation>
        <location evidence="1">Cell membrane</location>
        <topology evidence="1">Multi-pass membrane protein</topology>
    </subcellularLocation>
</comment>
<gene>
    <name evidence="14" type="ORF">DHf2319_12370</name>
</gene>
<organism evidence="14 15">
    <name type="scientific">Orrella daihaiensis</name>
    <dbReference type="NCBI Taxonomy" id="2782176"/>
    <lineage>
        <taxon>Bacteria</taxon>
        <taxon>Pseudomonadati</taxon>
        <taxon>Pseudomonadota</taxon>
        <taxon>Betaproteobacteria</taxon>
        <taxon>Burkholderiales</taxon>
        <taxon>Alcaligenaceae</taxon>
        <taxon>Orrella</taxon>
    </lineage>
</organism>
<evidence type="ECO:0000313" key="14">
    <source>
        <dbReference type="EMBL" id="UOD50215.1"/>
    </source>
</evidence>
<comment type="similarity">
    <text evidence="2 10">Belongs to the ABC-4 integral membrane protein family. FtsX subfamily.</text>
</comment>
<evidence type="ECO:0000256" key="8">
    <source>
        <dbReference type="ARBA" id="ARBA00023136"/>
    </source>
</evidence>
<evidence type="ECO:0000256" key="6">
    <source>
        <dbReference type="ARBA" id="ARBA00022692"/>
    </source>
</evidence>
<evidence type="ECO:0000256" key="9">
    <source>
        <dbReference type="ARBA" id="ARBA00023306"/>
    </source>
</evidence>
<keyword evidence="5 10" id="KW-0132">Cell division</keyword>
<proteinExistence type="inferred from homology"/>
<dbReference type="EMBL" id="CP063982">
    <property type="protein sequence ID" value="UOD50215.1"/>
    <property type="molecule type" value="Genomic_DNA"/>
</dbReference>
<evidence type="ECO:0000256" key="7">
    <source>
        <dbReference type="ARBA" id="ARBA00022989"/>
    </source>
</evidence>
<evidence type="ECO:0000313" key="15">
    <source>
        <dbReference type="Proteomes" id="UP000831607"/>
    </source>
</evidence>
<evidence type="ECO:0000259" key="12">
    <source>
        <dbReference type="Pfam" id="PF02687"/>
    </source>
</evidence>
<dbReference type="Proteomes" id="UP000831607">
    <property type="component" value="Chromosome"/>
</dbReference>
<feature type="domain" description="FtsX extracellular" evidence="13">
    <location>
        <begin position="62"/>
        <end position="156"/>
    </location>
</feature>
<evidence type="ECO:0000256" key="10">
    <source>
        <dbReference type="PIRNR" id="PIRNR003097"/>
    </source>
</evidence>
<keyword evidence="10" id="KW-0997">Cell inner membrane</keyword>
<dbReference type="Gene3D" id="3.30.70.3040">
    <property type="match status" value="1"/>
</dbReference>
<dbReference type="Pfam" id="PF18075">
    <property type="entry name" value="FtsX_ECD"/>
    <property type="match status" value="1"/>
</dbReference>
<dbReference type="PIRSF" id="PIRSF003097">
    <property type="entry name" value="FtsX"/>
    <property type="match status" value="1"/>
</dbReference>
<evidence type="ECO:0000256" key="11">
    <source>
        <dbReference type="SAM" id="Phobius"/>
    </source>
</evidence>
<dbReference type="InterPro" id="IPR004513">
    <property type="entry name" value="FtsX"/>
</dbReference>
<feature type="transmembrane region" description="Helical" evidence="11">
    <location>
        <begin position="26"/>
        <end position="48"/>
    </location>
</feature>
<comment type="function">
    <text evidence="10">Part of the ABC transporter FtsEX involved in cellular division.</text>
</comment>
<dbReference type="RefSeq" id="WP_243478612.1">
    <property type="nucleotide sequence ID" value="NZ_CP063982.1"/>
</dbReference>
<name>A0ABY4AMA9_9BURK</name>
<keyword evidence="15" id="KW-1185">Reference proteome</keyword>
<sequence length="302" mass="32850">MKRLLEHHRYALAVTVRRLIGQPFSFFSNVVVIALALTLPLLGASVLVSVQPLTQHVSANPAITVFMTPDASLEQAQAVAQEIRSRDDPVVLEVRLISKETAYELLRGNQAWRQALEVLPDNPLPHAVSVTIAADEAMATNADVLARQWQQLDGVAFVQLDSIWVQRIEALLRIGNIGLAMVTLIIALVVLAAVFNTVRMQALSLREEIAVARLVGATESFVRRPFLYQGGITCAIAALIAIGLASAALTPLNEALSGLSRTYDALFALHLPDALSLFLYVLAAISLGAFSARWSVTRHTRY</sequence>
<keyword evidence="8 10" id="KW-0472">Membrane</keyword>
<dbReference type="InterPro" id="IPR003838">
    <property type="entry name" value="ABC3_permease_C"/>
</dbReference>
<keyword evidence="4 10" id="KW-1003">Cell membrane</keyword>
<evidence type="ECO:0000256" key="2">
    <source>
        <dbReference type="ARBA" id="ARBA00007379"/>
    </source>
</evidence>
<dbReference type="InterPro" id="IPR040690">
    <property type="entry name" value="FtsX_ECD"/>
</dbReference>